<protein>
    <submittedName>
        <fullName evidence="2">Exocyst complex component exo84</fullName>
    </submittedName>
</protein>
<dbReference type="AlphaFoldDB" id="A0AAD5SN46"/>
<sequence>MGTRSVFPKFSNTGDAETNLHATNRGLDLAAYSKEDFKPAIYLNTVLSKLPEDEVRSYRAILKDAKDSAASDLQRNVHKNYSEFVVISKEISTLEGDVLLLRGLLNDLAAINGGYRTGGASAVRGDENENTVTDDNFVKESIAHDATEQNILAAGGVTASGTSAELQEQQQLAMDNLYDSIEGLK</sequence>
<evidence type="ECO:0000313" key="2">
    <source>
        <dbReference type="EMBL" id="KAJ3086782.1"/>
    </source>
</evidence>
<reference evidence="2" key="1">
    <citation type="submission" date="2020-05" db="EMBL/GenBank/DDBJ databases">
        <title>Phylogenomic resolution of chytrid fungi.</title>
        <authorList>
            <person name="Stajich J.E."/>
            <person name="Amses K."/>
            <person name="Simmons R."/>
            <person name="Seto K."/>
            <person name="Myers J."/>
            <person name="Bonds A."/>
            <person name="Quandt C.A."/>
            <person name="Barry K."/>
            <person name="Liu P."/>
            <person name="Grigoriev I."/>
            <person name="Longcore J.E."/>
            <person name="James T.Y."/>
        </authorList>
    </citation>
    <scope>NUCLEOTIDE SEQUENCE</scope>
    <source>
        <strain evidence="2">JEL0513</strain>
    </source>
</reference>
<dbReference type="Pfam" id="PF08700">
    <property type="entry name" value="VPS51_Exo84_N"/>
    <property type="match status" value="1"/>
</dbReference>
<dbReference type="InterPro" id="IPR033961">
    <property type="entry name" value="Exo84"/>
</dbReference>
<feature type="non-terminal residue" evidence="2">
    <location>
        <position position="185"/>
    </location>
</feature>
<keyword evidence="3" id="KW-1185">Reference proteome</keyword>
<keyword evidence="1" id="KW-0813">Transport</keyword>
<dbReference type="PANTHER" id="PTHR21426:SF12">
    <property type="entry name" value="EXOCYST COMPLEX COMPONENT 8"/>
    <property type="match status" value="1"/>
</dbReference>
<comment type="caution">
    <text evidence="2">The sequence shown here is derived from an EMBL/GenBank/DDBJ whole genome shotgun (WGS) entry which is preliminary data.</text>
</comment>
<evidence type="ECO:0000256" key="1">
    <source>
        <dbReference type="ARBA" id="ARBA00022448"/>
    </source>
</evidence>
<evidence type="ECO:0000313" key="3">
    <source>
        <dbReference type="Proteomes" id="UP001211907"/>
    </source>
</evidence>
<dbReference type="EMBL" id="JADGJH010004202">
    <property type="protein sequence ID" value="KAJ3086782.1"/>
    <property type="molecule type" value="Genomic_DNA"/>
</dbReference>
<dbReference type="PANTHER" id="PTHR21426">
    <property type="entry name" value="EXOCYST COMPLEX COMPONENT 8"/>
    <property type="match status" value="1"/>
</dbReference>
<dbReference type="GO" id="GO:0000145">
    <property type="term" value="C:exocyst"/>
    <property type="evidence" value="ECO:0007669"/>
    <property type="project" value="InterPro"/>
</dbReference>
<proteinExistence type="predicted"/>
<gene>
    <name evidence="2" type="primary">EXO84</name>
    <name evidence="2" type="ORF">HK100_008591</name>
</gene>
<dbReference type="GO" id="GO:0006887">
    <property type="term" value="P:exocytosis"/>
    <property type="evidence" value="ECO:0007669"/>
    <property type="project" value="InterPro"/>
</dbReference>
<accession>A0AAD5SN46</accession>
<dbReference type="Proteomes" id="UP001211907">
    <property type="component" value="Unassembled WGS sequence"/>
</dbReference>
<organism evidence="2 3">
    <name type="scientific">Physocladia obscura</name>
    <dbReference type="NCBI Taxonomy" id="109957"/>
    <lineage>
        <taxon>Eukaryota</taxon>
        <taxon>Fungi</taxon>
        <taxon>Fungi incertae sedis</taxon>
        <taxon>Chytridiomycota</taxon>
        <taxon>Chytridiomycota incertae sedis</taxon>
        <taxon>Chytridiomycetes</taxon>
        <taxon>Chytridiales</taxon>
        <taxon>Chytriomycetaceae</taxon>
        <taxon>Physocladia</taxon>
    </lineage>
</organism>
<name>A0AAD5SN46_9FUNG</name>
<dbReference type="GO" id="GO:0008104">
    <property type="term" value="P:intracellular protein localization"/>
    <property type="evidence" value="ECO:0007669"/>
    <property type="project" value="TreeGrafter"/>
</dbReference>
<dbReference type="GO" id="GO:0006893">
    <property type="term" value="P:Golgi to plasma membrane transport"/>
    <property type="evidence" value="ECO:0007669"/>
    <property type="project" value="TreeGrafter"/>
</dbReference>